<dbReference type="GO" id="GO:0005669">
    <property type="term" value="C:transcription factor TFIID complex"/>
    <property type="evidence" value="ECO:0007669"/>
    <property type="project" value="InterPro"/>
</dbReference>
<dbReference type="RefSeq" id="XP_043004878.1">
    <property type="nucleotide sequence ID" value="XM_043157511.1"/>
</dbReference>
<protein>
    <recommendedName>
        <fullName evidence="7">TAFII55 protein conserved region domain-containing protein</fullName>
    </recommendedName>
</protein>
<feature type="compositionally biased region" description="Polar residues" evidence="6">
    <location>
        <begin position="21"/>
        <end position="34"/>
    </location>
</feature>
<dbReference type="Proteomes" id="UP001049176">
    <property type="component" value="Chromosome 8"/>
</dbReference>
<organism evidence="8 9">
    <name type="scientific">Marasmius oreades</name>
    <name type="common">fairy-ring Marasmius</name>
    <dbReference type="NCBI Taxonomy" id="181124"/>
    <lineage>
        <taxon>Eukaryota</taxon>
        <taxon>Fungi</taxon>
        <taxon>Dikarya</taxon>
        <taxon>Basidiomycota</taxon>
        <taxon>Agaricomycotina</taxon>
        <taxon>Agaricomycetes</taxon>
        <taxon>Agaricomycetidae</taxon>
        <taxon>Agaricales</taxon>
        <taxon>Marasmiineae</taxon>
        <taxon>Marasmiaceae</taxon>
        <taxon>Marasmius</taxon>
    </lineage>
</organism>
<dbReference type="PANTHER" id="PTHR12228:SF0">
    <property type="entry name" value="TATA-BOX BINDING PROTEIN ASSOCIATED FACTOR 7"/>
    <property type="match status" value="1"/>
</dbReference>
<keyword evidence="9" id="KW-1185">Reference proteome</keyword>
<gene>
    <name evidence="8" type="ORF">E1B28_012404</name>
</gene>
<keyword evidence="5" id="KW-0539">Nucleus</keyword>
<feature type="compositionally biased region" description="Low complexity" evidence="6">
    <location>
        <begin position="35"/>
        <end position="50"/>
    </location>
</feature>
<dbReference type="InterPro" id="IPR037817">
    <property type="entry name" value="TAF7"/>
</dbReference>
<feature type="compositionally biased region" description="Acidic residues" evidence="6">
    <location>
        <begin position="460"/>
        <end position="473"/>
    </location>
</feature>
<feature type="region of interest" description="Disordered" evidence="6">
    <location>
        <begin position="422"/>
        <end position="473"/>
    </location>
</feature>
<reference evidence="8" key="1">
    <citation type="journal article" date="2021" name="Genome Biol. Evol.">
        <title>The assembled and annotated genome of the fairy-ring fungus Marasmius oreades.</title>
        <authorList>
            <person name="Hiltunen M."/>
            <person name="Ament-Velasquez S.L."/>
            <person name="Johannesson H."/>
        </authorList>
    </citation>
    <scope>NUCLEOTIDE SEQUENCE</scope>
    <source>
        <strain evidence="8">03SP1</strain>
    </source>
</reference>
<comment type="similarity">
    <text evidence="2">Belongs to the TAF7 family.</text>
</comment>
<evidence type="ECO:0000256" key="3">
    <source>
        <dbReference type="ARBA" id="ARBA00023015"/>
    </source>
</evidence>
<evidence type="ECO:0000256" key="5">
    <source>
        <dbReference type="ARBA" id="ARBA00023242"/>
    </source>
</evidence>
<proteinExistence type="inferred from homology"/>
<dbReference type="SMART" id="SM01370">
    <property type="entry name" value="TAFII55_N"/>
    <property type="match status" value="1"/>
</dbReference>
<evidence type="ECO:0000256" key="1">
    <source>
        <dbReference type="ARBA" id="ARBA00004123"/>
    </source>
</evidence>
<evidence type="ECO:0000313" key="8">
    <source>
        <dbReference type="EMBL" id="KAG7088407.1"/>
    </source>
</evidence>
<feature type="domain" description="TAFII55 protein conserved region" evidence="7">
    <location>
        <begin position="110"/>
        <end position="261"/>
    </location>
</feature>
<name>A0A9P7RRM7_9AGAR</name>
<dbReference type="GO" id="GO:0051123">
    <property type="term" value="P:RNA polymerase II preinitiation complex assembly"/>
    <property type="evidence" value="ECO:0007669"/>
    <property type="project" value="TreeGrafter"/>
</dbReference>
<dbReference type="Pfam" id="PF04658">
    <property type="entry name" value="TAFII55_N"/>
    <property type="match status" value="1"/>
</dbReference>
<feature type="region of interest" description="Disordered" evidence="6">
    <location>
        <begin position="281"/>
        <end position="373"/>
    </location>
</feature>
<evidence type="ECO:0000313" key="9">
    <source>
        <dbReference type="Proteomes" id="UP001049176"/>
    </source>
</evidence>
<dbReference type="GO" id="GO:0016251">
    <property type="term" value="F:RNA polymerase II general transcription initiation factor activity"/>
    <property type="evidence" value="ECO:0007669"/>
    <property type="project" value="TreeGrafter"/>
</dbReference>
<dbReference type="CDD" id="cd08047">
    <property type="entry name" value="TAF7"/>
    <property type="match status" value="1"/>
</dbReference>
<feature type="compositionally biased region" description="Acidic residues" evidence="6">
    <location>
        <begin position="310"/>
        <end position="364"/>
    </location>
</feature>
<keyword evidence="4" id="KW-0804">Transcription</keyword>
<dbReference type="EMBL" id="CM032188">
    <property type="protein sequence ID" value="KAG7088407.1"/>
    <property type="molecule type" value="Genomic_DNA"/>
</dbReference>
<feature type="region of interest" description="Disordered" evidence="6">
    <location>
        <begin position="1"/>
        <end position="63"/>
    </location>
</feature>
<dbReference type="PANTHER" id="PTHR12228">
    <property type="entry name" value="TRANSCRIPTION INITIATION FACTOR TFIID 55 KD SUBUNIT-RELATED"/>
    <property type="match status" value="1"/>
</dbReference>
<dbReference type="OrthoDB" id="153872at2759"/>
<dbReference type="InterPro" id="IPR006751">
    <property type="entry name" value="TAFII55_prot_cons_reg"/>
</dbReference>
<evidence type="ECO:0000256" key="6">
    <source>
        <dbReference type="SAM" id="MobiDB-lite"/>
    </source>
</evidence>
<comment type="subcellular location">
    <subcellularLocation>
        <location evidence="1">Nucleus</location>
    </subcellularLocation>
</comment>
<accession>A0A9P7RRM7</accession>
<evidence type="ECO:0000256" key="4">
    <source>
        <dbReference type="ARBA" id="ARBA00023163"/>
    </source>
</evidence>
<evidence type="ECO:0000259" key="7">
    <source>
        <dbReference type="SMART" id="SM01370"/>
    </source>
</evidence>
<dbReference type="GeneID" id="66081479"/>
<keyword evidence="3" id="KW-0805">Transcription regulation</keyword>
<evidence type="ECO:0000256" key="2">
    <source>
        <dbReference type="ARBA" id="ARBA00009368"/>
    </source>
</evidence>
<feature type="compositionally biased region" description="Basic and acidic residues" evidence="6">
    <location>
        <begin position="422"/>
        <end position="440"/>
    </location>
</feature>
<sequence length="473" mass="53470">MEDDLIVVDDVEEMPPPSEPQAGSSQQTEYSQNAPSGSRTSSRLRTSTQPPRAPSENIDRATRFASFNKTKTQPKLKLKLSEKAASQAPGMSFLGQYDRELDSDDEDLVFEEQFILRMPPGEDCDKLRKMVAARELSNDVWFKFKDSRRAVFHIGNNTYTAKLVDLPCIIESQKTLDNKQMFKVADICQMLVVDNRIENDDAVAHSSRGFNIEEFIWPHGITPPLHHVRKRRFRKRINKRTIESVEQEVERLLEADNMATEIKYEVLDNVNPDMSDSEFIEREEPVDAPTPAISDMGDAGTPGDLNGHDEEGENGDEDPEGDIDEELAAELDLALNDEEEEGDEEEEEEEDSDEEDDDDDDDEDAQSRKLLNEEIRDLEAAVAKKNSEISSSANPLIRKRFEDALKKLTADLEMKLAQRDELKEQQRRIKEGIPLDHDPDSDSDTGGGTGDTQNARTIEADDLFGDQDSMEMD</sequence>
<comment type="caution">
    <text evidence="8">The sequence shown here is derived from an EMBL/GenBank/DDBJ whole genome shotgun (WGS) entry which is preliminary data.</text>
</comment>
<dbReference type="KEGG" id="more:E1B28_012404"/>
<feature type="compositionally biased region" description="Acidic residues" evidence="6">
    <location>
        <begin position="1"/>
        <end position="13"/>
    </location>
</feature>
<dbReference type="AlphaFoldDB" id="A0A9P7RRM7"/>